<evidence type="ECO:0000313" key="5">
    <source>
        <dbReference type="Ensembl" id="ENSCCRP00015034026.1"/>
    </source>
</evidence>
<dbReference type="PANTHER" id="PTHR24171">
    <property type="entry name" value="ANKYRIN REPEAT DOMAIN-CONTAINING PROTEIN 39-RELATED"/>
    <property type="match status" value="1"/>
</dbReference>
<dbReference type="AlphaFoldDB" id="A0A8C1UAV9"/>
<evidence type="ECO:0000256" key="2">
    <source>
        <dbReference type="ARBA" id="ARBA00023043"/>
    </source>
</evidence>
<dbReference type="SUPFAM" id="SSF48403">
    <property type="entry name" value="Ankyrin repeat"/>
    <property type="match status" value="1"/>
</dbReference>
<dbReference type="Proteomes" id="UP000694700">
    <property type="component" value="Unplaced"/>
</dbReference>
<evidence type="ECO:0000256" key="3">
    <source>
        <dbReference type="PROSITE-ProRule" id="PRU00023"/>
    </source>
</evidence>
<dbReference type="PROSITE" id="PS50088">
    <property type="entry name" value="ANK_REPEAT"/>
    <property type="match status" value="3"/>
</dbReference>
<proteinExistence type="predicted"/>
<feature type="repeat" description="ANK" evidence="3">
    <location>
        <begin position="147"/>
        <end position="179"/>
    </location>
</feature>
<keyword evidence="1" id="KW-0677">Repeat</keyword>
<dbReference type="InterPro" id="IPR036770">
    <property type="entry name" value="Ankyrin_rpt-contain_sf"/>
</dbReference>
<feature type="signal peptide" evidence="4">
    <location>
        <begin position="1"/>
        <end position="22"/>
    </location>
</feature>
<dbReference type="SMART" id="SM00248">
    <property type="entry name" value="ANK"/>
    <property type="match status" value="3"/>
</dbReference>
<sequence>MMAYYSSHVFLILKLTLTYTYTFIDETKEKREEPYDPLFLPLTKLGVKTRDRRFLCIVGEALSLGWLQYKTFDDVNAIVALLLPSFACRCIDNNDLLSLQEILVMMDINAGDYDGNTVMHRACEKGRTDMVKYLLSIGAECQLINRFGCTPLHLAIRNKHFDVIKILIVEGATVSLNPVRIGIELIKAVLTKDCQLLQAWYLAGANMNQGDYNGQTALHAAVEKRDKNMVSKLLEYGATPENRNMWGRTAEDEARQKNLHDIVVLFNQLYSL</sequence>
<organism evidence="5 6">
    <name type="scientific">Cyprinus carpio</name>
    <name type="common">Common carp</name>
    <dbReference type="NCBI Taxonomy" id="7962"/>
    <lineage>
        <taxon>Eukaryota</taxon>
        <taxon>Metazoa</taxon>
        <taxon>Chordata</taxon>
        <taxon>Craniata</taxon>
        <taxon>Vertebrata</taxon>
        <taxon>Euteleostomi</taxon>
        <taxon>Actinopterygii</taxon>
        <taxon>Neopterygii</taxon>
        <taxon>Teleostei</taxon>
        <taxon>Ostariophysi</taxon>
        <taxon>Cypriniformes</taxon>
        <taxon>Cyprinidae</taxon>
        <taxon>Cyprininae</taxon>
        <taxon>Cyprinus</taxon>
    </lineage>
</organism>
<evidence type="ECO:0000256" key="1">
    <source>
        <dbReference type="ARBA" id="ARBA00022737"/>
    </source>
</evidence>
<feature type="repeat" description="ANK" evidence="3">
    <location>
        <begin position="114"/>
        <end position="146"/>
    </location>
</feature>
<dbReference type="Gene3D" id="1.25.40.20">
    <property type="entry name" value="Ankyrin repeat-containing domain"/>
    <property type="match status" value="2"/>
</dbReference>
<evidence type="ECO:0000256" key="4">
    <source>
        <dbReference type="SAM" id="SignalP"/>
    </source>
</evidence>
<dbReference type="PROSITE" id="PS50297">
    <property type="entry name" value="ANK_REP_REGION"/>
    <property type="match status" value="3"/>
</dbReference>
<feature type="chain" id="PRO_5034195462" evidence="4">
    <location>
        <begin position="23"/>
        <end position="272"/>
    </location>
</feature>
<dbReference type="Pfam" id="PF12796">
    <property type="entry name" value="Ank_2"/>
    <property type="match status" value="2"/>
</dbReference>
<evidence type="ECO:0000313" key="6">
    <source>
        <dbReference type="Proteomes" id="UP000694700"/>
    </source>
</evidence>
<dbReference type="Ensembl" id="ENSCCRT00015035210.1">
    <property type="protein sequence ID" value="ENSCCRP00015034026.1"/>
    <property type="gene ID" value="ENSCCRG00015014175.1"/>
</dbReference>
<accession>A0A8C1UAV9</accession>
<feature type="repeat" description="ANK" evidence="3">
    <location>
        <begin position="213"/>
        <end position="245"/>
    </location>
</feature>
<name>A0A8C1UAV9_CYPCA</name>
<protein>
    <submittedName>
        <fullName evidence="5">Si:dkey-74k8.4</fullName>
    </submittedName>
</protein>
<dbReference type="InterPro" id="IPR002110">
    <property type="entry name" value="Ankyrin_rpt"/>
</dbReference>
<keyword evidence="4" id="KW-0732">Signal</keyword>
<reference evidence="5" key="1">
    <citation type="submission" date="2025-08" db="UniProtKB">
        <authorList>
            <consortium name="Ensembl"/>
        </authorList>
    </citation>
    <scope>IDENTIFICATION</scope>
</reference>
<keyword evidence="2 3" id="KW-0040">ANK repeat</keyword>